<proteinExistence type="predicted"/>
<dbReference type="Proteomes" id="UP001524586">
    <property type="component" value="Unassembled WGS sequence"/>
</dbReference>
<name>A0ABT1U7J2_9GAMM</name>
<dbReference type="RefSeq" id="WP_256616247.1">
    <property type="nucleotide sequence ID" value="NZ_JANIBK010000101.1"/>
</dbReference>
<evidence type="ECO:0000313" key="1">
    <source>
        <dbReference type="EMBL" id="MCQ8129819.1"/>
    </source>
</evidence>
<reference evidence="1 2" key="1">
    <citation type="submission" date="2022-07" db="EMBL/GenBank/DDBJ databases">
        <title>Methylomonas rivi sp. nov., Methylomonas rosea sp. nov., Methylomonas aureus sp. nov. and Methylomonas subterranea sp. nov., four novel methanotrophs isolated from a freshwater creek and the deep terrestrial subsurface.</title>
        <authorList>
            <person name="Abin C."/>
            <person name="Sankaranarayanan K."/>
            <person name="Garner C."/>
            <person name="Sindelar R."/>
            <person name="Kotary K."/>
            <person name="Garner R."/>
            <person name="Barclay S."/>
            <person name="Lawson P."/>
            <person name="Krumholz L."/>
        </authorList>
    </citation>
    <scope>NUCLEOTIDE SEQUENCE [LARGE SCALE GENOMIC DNA]</scope>
    <source>
        <strain evidence="1 2">WSC-6</strain>
    </source>
</reference>
<gene>
    <name evidence="1" type="ORF">NP596_15270</name>
</gene>
<comment type="caution">
    <text evidence="1">The sequence shown here is derived from an EMBL/GenBank/DDBJ whole genome shotgun (WGS) entry which is preliminary data.</text>
</comment>
<protein>
    <submittedName>
        <fullName evidence="1">Uncharacterized protein</fullName>
    </submittedName>
</protein>
<keyword evidence="2" id="KW-1185">Reference proteome</keyword>
<sequence length="311" mass="34626">MDYIFQLPLPPRHPPVVRDIRVFPGHCYRIELPEAELNPLAVADDALQHGLVGAYRLATDTSEIEAINILDQPTLGFVWDADLLPPRICQALQGEAGQPRGADFNHLNLLDTRMAAPEVRLIQNLPTLIICPRFELEWQTPAHAGQLGIVQLVESTRTAVLANGESVALLDTESGGNGPVLLLNDPADSAAVKPVCGFQAQGRQQRFEFSHTASQGIPAEIDGQAVASLSVLEKYTLYFMQNADPLQPDRYIWVPVYLPIVWGWSIRVQQRYDGVWDVFRRKLIMPTPSTEAPALPRWRTNTLRCRNGAEI</sequence>
<evidence type="ECO:0000313" key="2">
    <source>
        <dbReference type="Proteomes" id="UP001524586"/>
    </source>
</evidence>
<organism evidence="1 2">
    <name type="scientific">Methylomonas rivi</name>
    <dbReference type="NCBI Taxonomy" id="2952226"/>
    <lineage>
        <taxon>Bacteria</taxon>
        <taxon>Pseudomonadati</taxon>
        <taxon>Pseudomonadota</taxon>
        <taxon>Gammaproteobacteria</taxon>
        <taxon>Methylococcales</taxon>
        <taxon>Methylococcaceae</taxon>
        <taxon>Methylomonas</taxon>
    </lineage>
</organism>
<dbReference type="EMBL" id="JANIBK010000101">
    <property type="protein sequence ID" value="MCQ8129819.1"/>
    <property type="molecule type" value="Genomic_DNA"/>
</dbReference>
<accession>A0ABT1U7J2</accession>